<accession>A0AAF1KQ09</accession>
<dbReference type="EMBL" id="JAAEDH010000022">
    <property type="protein sequence ID" value="MBR0656848.1"/>
    <property type="molecule type" value="Genomic_DNA"/>
</dbReference>
<dbReference type="PROSITE" id="PS00018">
    <property type="entry name" value="EF_HAND_1"/>
    <property type="match status" value="1"/>
</dbReference>
<name>A0AAF1KQ09_9PROT</name>
<keyword evidence="4" id="KW-1185">Reference proteome</keyword>
<evidence type="ECO:0000313" key="3">
    <source>
        <dbReference type="EMBL" id="MBR0656848.1"/>
    </source>
</evidence>
<comment type="subcellular location">
    <subcellularLocation>
        <location evidence="1">Secreted</location>
    </subcellularLocation>
</comment>
<protein>
    <submittedName>
        <fullName evidence="3">Calcium-binding protein</fullName>
    </submittedName>
</protein>
<dbReference type="PRINTS" id="PR00313">
    <property type="entry name" value="CABNDNGRPT"/>
</dbReference>
<evidence type="ECO:0000256" key="2">
    <source>
        <dbReference type="ARBA" id="ARBA00022525"/>
    </source>
</evidence>
<sequence>MASFQFSVLAGSTFAFNTFNDQLVFGANDLAGNLRFLDSAGGLIVSHGGQSVTLSGVTFGALRSSNFGFPNGGQAQFDGSSSDSRIGTAASDFLGMNAGGNDTILGGGGDDVFHANGNFTAADMLDGGAGSGDTLRTYGNRTHLLTATSLVGVELIELASGNTRIDLAANTASSATPAPGAMFTIDGRALTANWLRVEGGAEIAAAMALLGGGAADTLAGGGGGDSLLGGVGEDSLVGGGGNDTLRGGLGSDTLIGGAGADVYAFDEAPGVSAPTLTDMIVGFKGAGVASGDLIALPQGTAFAMPLRFSLDPVPFAFTGYGATTPQMPAFMIGDGFADVVWTLAVDPNYRFLVWVDGNDNGLFDATDMLIRVGQAAGETTPRLGVDDFLVDFAGYVGSAGDDCLVGRGIQDDVIYGMGGQDTLVAGAGVNVLDGGDGQDSLLGGDLYDELYGGAGADTLDGGGGGDVLFAGIPGMPEREDASTRNLLVGGVGDDQVYGGSGTDTLLGGDDADLLWADAGADSLDGGEGDDTLFAGSGGDTLHGGAGVDHIYVDLTLGIALSPPANMALLADLDTAAGEIIALGAEDGLLNGPAGFASIGFGGLLAARDVGAPPAPGLALPVTGAADNPYTVWWVPALAGGAPAGGWVLIDLDRDGRLSSPDFLLRVLSDVADPRAMFGTALTQSVQGSDAAERLDAYALGGHVLAFGGADTVVGAAGFDTLEGGAGADTLRGGGGDDSIDGGTGADTMLGGPGNDAIRVDDPGDRSLENAGEGADTVYAAVSHYLGANVEALVLEEGAGDLFGVGNSANNLLVGNSGTSLLIAHDGADTVLGGAGRDLLFGMVGDDRLIAGDGIDYLVGDVGNDWMDGGNGPDEMYGQAGNNTLVGGGDFATDILVGGSGNDSIDGGPAWDLMYGNQGDDTFFATQQVDWVFEFPGEGHDLVIANSPNGFYLYANIEDLTLVGSTPFGVGNALANRITGNALFNTLLGGDGADTLQGSAGNDILWGQGGTDLFIVGRGDGAPVVADFVAGQDRLMLLGTGIADFAGVMARMSQVGANAALDLGQGERIIFVGLQSGTLTGADFIFQP</sequence>
<dbReference type="Proteomes" id="UP001196068">
    <property type="component" value="Unassembled WGS sequence"/>
</dbReference>
<reference evidence="3" key="2">
    <citation type="journal article" date="2021" name="Syst. Appl. Microbiol.">
        <title>Roseomonas hellenica sp. nov., isolated from roots of wild-growing Alkanna tinctoria.</title>
        <authorList>
            <person name="Rat A."/>
            <person name="Naranjo H.D."/>
            <person name="Lebbe L."/>
            <person name="Cnockaert M."/>
            <person name="Krigas N."/>
            <person name="Grigoriadou K."/>
            <person name="Maloupa E."/>
            <person name="Willems A."/>
        </authorList>
    </citation>
    <scope>NUCLEOTIDE SEQUENCE</scope>
    <source>
        <strain evidence="3">LMG 28251</strain>
    </source>
</reference>
<dbReference type="PANTHER" id="PTHR38340">
    <property type="entry name" value="S-LAYER PROTEIN"/>
    <property type="match status" value="1"/>
</dbReference>
<reference evidence="3" key="1">
    <citation type="submission" date="2020-01" db="EMBL/GenBank/DDBJ databases">
        <authorList>
            <person name="Rat A."/>
        </authorList>
    </citation>
    <scope>NUCLEOTIDE SEQUENCE</scope>
    <source>
        <strain evidence="3">LMG 28251</strain>
    </source>
</reference>
<keyword evidence="2" id="KW-0964">Secreted</keyword>
<dbReference type="InterPro" id="IPR018511">
    <property type="entry name" value="Hemolysin-typ_Ca-bd_CS"/>
</dbReference>
<comment type="caution">
    <text evidence="3">The sequence shown here is derived from an EMBL/GenBank/DDBJ whole genome shotgun (WGS) entry which is preliminary data.</text>
</comment>
<dbReference type="Pfam" id="PF00353">
    <property type="entry name" value="HemolysinCabind"/>
    <property type="match status" value="10"/>
</dbReference>
<dbReference type="PANTHER" id="PTHR38340:SF1">
    <property type="entry name" value="S-LAYER PROTEIN"/>
    <property type="match status" value="1"/>
</dbReference>
<dbReference type="InterPro" id="IPR018247">
    <property type="entry name" value="EF_Hand_1_Ca_BS"/>
</dbReference>
<gene>
    <name evidence="3" type="ORF">GXW79_17340</name>
</gene>
<dbReference type="GO" id="GO:0005509">
    <property type="term" value="F:calcium ion binding"/>
    <property type="evidence" value="ECO:0007669"/>
    <property type="project" value="InterPro"/>
</dbReference>
<dbReference type="GO" id="GO:0005576">
    <property type="term" value="C:extracellular region"/>
    <property type="evidence" value="ECO:0007669"/>
    <property type="project" value="UniProtKB-SubCell"/>
</dbReference>
<dbReference type="AlphaFoldDB" id="A0AAF1KQ09"/>
<evidence type="ECO:0000313" key="4">
    <source>
        <dbReference type="Proteomes" id="UP001196068"/>
    </source>
</evidence>
<dbReference type="InterPro" id="IPR001343">
    <property type="entry name" value="Hemolysn_Ca-bd"/>
</dbReference>
<organism evidence="3 4">
    <name type="scientific">Plastoroseomonas arctica</name>
    <dbReference type="NCBI Taxonomy" id="1509237"/>
    <lineage>
        <taxon>Bacteria</taxon>
        <taxon>Pseudomonadati</taxon>
        <taxon>Pseudomonadota</taxon>
        <taxon>Alphaproteobacteria</taxon>
        <taxon>Acetobacterales</taxon>
        <taxon>Acetobacteraceae</taxon>
        <taxon>Plastoroseomonas</taxon>
    </lineage>
</organism>
<dbReference type="InterPro" id="IPR011049">
    <property type="entry name" value="Serralysin-like_metalloprot_C"/>
</dbReference>
<dbReference type="PROSITE" id="PS00330">
    <property type="entry name" value="HEMOLYSIN_CALCIUM"/>
    <property type="match status" value="7"/>
</dbReference>
<proteinExistence type="predicted"/>
<dbReference type="RefSeq" id="WP_211875717.1">
    <property type="nucleotide sequence ID" value="NZ_JAAEDH010000022.1"/>
</dbReference>
<dbReference type="Gene3D" id="2.150.10.10">
    <property type="entry name" value="Serralysin-like metalloprotease, C-terminal"/>
    <property type="match status" value="6"/>
</dbReference>
<dbReference type="SUPFAM" id="SSF51120">
    <property type="entry name" value="beta-Roll"/>
    <property type="match status" value="5"/>
</dbReference>
<dbReference type="InterPro" id="IPR050557">
    <property type="entry name" value="RTX_toxin/Mannuronan_C5-epim"/>
</dbReference>
<evidence type="ECO:0000256" key="1">
    <source>
        <dbReference type="ARBA" id="ARBA00004613"/>
    </source>
</evidence>